<comment type="caution">
    <text evidence="2">The sequence shown here is derived from an EMBL/GenBank/DDBJ whole genome shotgun (WGS) entry which is preliminary data.</text>
</comment>
<keyword evidence="3" id="KW-1185">Reference proteome</keyword>
<dbReference type="Proteomes" id="UP001180020">
    <property type="component" value="Unassembled WGS sequence"/>
</dbReference>
<reference evidence="2" key="1">
    <citation type="journal article" date="2023" name="Nat. Commun.">
        <title>Diploid and tetraploid genomes of Acorus and the evolution of monocots.</title>
        <authorList>
            <person name="Ma L."/>
            <person name="Liu K.W."/>
            <person name="Li Z."/>
            <person name="Hsiao Y.Y."/>
            <person name="Qi Y."/>
            <person name="Fu T."/>
            <person name="Tang G.D."/>
            <person name="Zhang D."/>
            <person name="Sun W.H."/>
            <person name="Liu D.K."/>
            <person name="Li Y."/>
            <person name="Chen G.Z."/>
            <person name="Liu X.D."/>
            <person name="Liao X.Y."/>
            <person name="Jiang Y.T."/>
            <person name="Yu X."/>
            <person name="Hao Y."/>
            <person name="Huang J."/>
            <person name="Zhao X.W."/>
            <person name="Ke S."/>
            <person name="Chen Y.Y."/>
            <person name="Wu W.L."/>
            <person name="Hsu J.L."/>
            <person name="Lin Y.F."/>
            <person name="Huang M.D."/>
            <person name="Li C.Y."/>
            <person name="Huang L."/>
            <person name="Wang Z.W."/>
            <person name="Zhao X."/>
            <person name="Zhong W.Y."/>
            <person name="Peng D.H."/>
            <person name="Ahmad S."/>
            <person name="Lan S."/>
            <person name="Zhang J.S."/>
            <person name="Tsai W.C."/>
            <person name="Van de Peer Y."/>
            <person name="Liu Z.J."/>
        </authorList>
    </citation>
    <scope>NUCLEOTIDE SEQUENCE</scope>
    <source>
        <strain evidence="2">CP</strain>
    </source>
</reference>
<feature type="region of interest" description="Disordered" evidence="1">
    <location>
        <begin position="136"/>
        <end position="158"/>
    </location>
</feature>
<organism evidence="2 3">
    <name type="scientific">Acorus calamus</name>
    <name type="common">Sweet flag</name>
    <dbReference type="NCBI Taxonomy" id="4465"/>
    <lineage>
        <taxon>Eukaryota</taxon>
        <taxon>Viridiplantae</taxon>
        <taxon>Streptophyta</taxon>
        <taxon>Embryophyta</taxon>
        <taxon>Tracheophyta</taxon>
        <taxon>Spermatophyta</taxon>
        <taxon>Magnoliopsida</taxon>
        <taxon>Liliopsida</taxon>
        <taxon>Acoraceae</taxon>
        <taxon>Acorus</taxon>
    </lineage>
</organism>
<protein>
    <submittedName>
        <fullName evidence="2">Uncharacterized protein</fullName>
    </submittedName>
</protein>
<name>A0AAV9E8K8_ACOCL</name>
<gene>
    <name evidence="2" type="ORF">QJS10_CPA09g01179</name>
</gene>
<evidence type="ECO:0000256" key="1">
    <source>
        <dbReference type="SAM" id="MobiDB-lite"/>
    </source>
</evidence>
<feature type="region of interest" description="Disordered" evidence="1">
    <location>
        <begin position="80"/>
        <end position="123"/>
    </location>
</feature>
<dbReference type="AlphaFoldDB" id="A0AAV9E8K8"/>
<dbReference type="EMBL" id="JAUJYO010000009">
    <property type="protein sequence ID" value="KAK1308633.1"/>
    <property type="molecule type" value="Genomic_DNA"/>
</dbReference>
<reference evidence="2" key="2">
    <citation type="submission" date="2023-06" db="EMBL/GenBank/DDBJ databases">
        <authorList>
            <person name="Ma L."/>
            <person name="Liu K.-W."/>
            <person name="Li Z."/>
            <person name="Hsiao Y.-Y."/>
            <person name="Qi Y."/>
            <person name="Fu T."/>
            <person name="Tang G."/>
            <person name="Zhang D."/>
            <person name="Sun W.-H."/>
            <person name="Liu D.-K."/>
            <person name="Li Y."/>
            <person name="Chen G.-Z."/>
            <person name="Liu X.-D."/>
            <person name="Liao X.-Y."/>
            <person name="Jiang Y.-T."/>
            <person name="Yu X."/>
            <person name="Hao Y."/>
            <person name="Huang J."/>
            <person name="Zhao X.-W."/>
            <person name="Ke S."/>
            <person name="Chen Y.-Y."/>
            <person name="Wu W.-L."/>
            <person name="Hsu J.-L."/>
            <person name="Lin Y.-F."/>
            <person name="Huang M.-D."/>
            <person name="Li C.-Y."/>
            <person name="Huang L."/>
            <person name="Wang Z.-W."/>
            <person name="Zhao X."/>
            <person name="Zhong W.-Y."/>
            <person name="Peng D.-H."/>
            <person name="Ahmad S."/>
            <person name="Lan S."/>
            <person name="Zhang J.-S."/>
            <person name="Tsai W.-C."/>
            <person name="Van De Peer Y."/>
            <person name="Liu Z.-J."/>
        </authorList>
    </citation>
    <scope>NUCLEOTIDE SEQUENCE</scope>
    <source>
        <strain evidence="2">CP</strain>
        <tissue evidence="2">Leaves</tissue>
    </source>
</reference>
<accession>A0AAV9E8K8</accession>
<evidence type="ECO:0000313" key="3">
    <source>
        <dbReference type="Proteomes" id="UP001180020"/>
    </source>
</evidence>
<proteinExistence type="predicted"/>
<feature type="region of interest" description="Disordered" evidence="1">
    <location>
        <begin position="325"/>
        <end position="366"/>
    </location>
</feature>
<evidence type="ECO:0000313" key="2">
    <source>
        <dbReference type="EMBL" id="KAK1308633.1"/>
    </source>
</evidence>
<feature type="compositionally biased region" description="Low complexity" evidence="1">
    <location>
        <begin position="80"/>
        <end position="109"/>
    </location>
</feature>
<sequence length="366" mass="39549">MEGGLIAPLDDDREEDTLSFTSMVIRNTTTTTTTDDDDDIEFDFGNTNDDDLACSSPSPADLLFSNGHLLPHSFPITSYSSYSRSSNSRSSTSSGSGTSRSSSANGRGAHATERVGSRAPARAGYRVGAVDPAWEFLSGSGKGGRRRRSRGDGEAERKMKAAAKMGGGGGGGGGLFGSFVSACKACHALEPSKVVDEQGGRRRKSKVGVSVCTDHSTWKFTHGHLNKSRIRVDQAPNVEHTRGQSSQWADFLRFKMAEEIKSCLSLNQEYQQDINALAFGSVSQTRLTALGKRADPIPSDLTQTEYESLTEYELLKRVIDEFHHHNIDSSSPSMGDDGDSSSREILEMGRLGGRLGPRRLRPEQCG</sequence>